<keyword evidence="3" id="KW-1133">Transmembrane helix</keyword>
<keyword evidence="7" id="KW-1185">Reference proteome</keyword>
<evidence type="ECO:0000256" key="3">
    <source>
        <dbReference type="ARBA" id="ARBA00022989"/>
    </source>
</evidence>
<sequence>DKLEALQIQLELRTVLDSVGLPDYALWAAGGRIVPALTSSTLSLSKPWWASLLYQNSLSYWYPPELAITPEVQPGKCWPMAGNHGSIAVEVTHPLSPSFFSIDHIPKQLTLQYTTAPRSIEIWGIPMDQEQPCSTGNSDCILTQGYNLLSNLDKQYKDLYFLHIANITYDIHTSLTTQTVPASSIIASYNILVKVVLFLIRNNWGSDLYTCIYRIRIHA</sequence>
<name>A0A5C2SWX1_9APHY</name>
<proteinExistence type="predicted"/>
<keyword evidence="2" id="KW-0812">Transmembrane</keyword>
<dbReference type="GO" id="GO:0043495">
    <property type="term" value="F:protein-membrane adaptor activity"/>
    <property type="evidence" value="ECO:0007669"/>
    <property type="project" value="TreeGrafter"/>
</dbReference>
<dbReference type="Pfam" id="PF07738">
    <property type="entry name" value="Sad1_UNC"/>
    <property type="match status" value="2"/>
</dbReference>
<dbReference type="Proteomes" id="UP000313359">
    <property type="component" value="Unassembled WGS sequence"/>
</dbReference>
<keyword evidence="4" id="KW-0472">Membrane</keyword>
<evidence type="ECO:0000256" key="2">
    <source>
        <dbReference type="ARBA" id="ARBA00022692"/>
    </source>
</evidence>
<protein>
    <recommendedName>
        <fullName evidence="5">SUN domain-containing protein</fullName>
    </recommendedName>
</protein>
<evidence type="ECO:0000259" key="5">
    <source>
        <dbReference type="PROSITE" id="PS51469"/>
    </source>
</evidence>
<dbReference type="Gene3D" id="2.60.120.260">
    <property type="entry name" value="Galactose-binding domain-like"/>
    <property type="match status" value="1"/>
</dbReference>
<dbReference type="STRING" id="1328759.A0A5C2SWX1"/>
<reference evidence="6" key="1">
    <citation type="journal article" date="2018" name="Genome Biol. Evol.">
        <title>Genomics and development of Lentinus tigrinus, a white-rot wood-decaying mushroom with dimorphic fruiting bodies.</title>
        <authorList>
            <person name="Wu B."/>
            <person name="Xu Z."/>
            <person name="Knudson A."/>
            <person name="Carlson A."/>
            <person name="Chen N."/>
            <person name="Kovaka S."/>
            <person name="LaButti K."/>
            <person name="Lipzen A."/>
            <person name="Pennachio C."/>
            <person name="Riley R."/>
            <person name="Schakwitz W."/>
            <person name="Umezawa K."/>
            <person name="Ohm R.A."/>
            <person name="Grigoriev I.V."/>
            <person name="Nagy L.G."/>
            <person name="Gibbons J."/>
            <person name="Hibbett D."/>
        </authorList>
    </citation>
    <scope>NUCLEOTIDE SEQUENCE [LARGE SCALE GENOMIC DNA]</scope>
    <source>
        <strain evidence="6">ALCF2SS1-6</strain>
    </source>
</reference>
<feature type="domain" description="SUN" evidence="5">
    <location>
        <begin position="30"/>
        <end position="219"/>
    </location>
</feature>
<feature type="non-terminal residue" evidence="6">
    <location>
        <position position="1"/>
    </location>
</feature>
<dbReference type="EMBL" id="ML122252">
    <property type="protein sequence ID" value="RPD65556.1"/>
    <property type="molecule type" value="Genomic_DNA"/>
</dbReference>
<dbReference type="InterPro" id="IPR045119">
    <property type="entry name" value="SUN1-5"/>
</dbReference>
<comment type="subcellular location">
    <subcellularLocation>
        <location evidence="1">Membrane</location>
    </subcellularLocation>
</comment>
<gene>
    <name evidence="6" type="ORF">L227DRAFT_493826</name>
</gene>
<dbReference type="AlphaFoldDB" id="A0A5C2SWX1"/>
<accession>A0A5C2SWX1</accession>
<dbReference type="OrthoDB" id="342281at2759"/>
<evidence type="ECO:0000313" key="6">
    <source>
        <dbReference type="EMBL" id="RPD65556.1"/>
    </source>
</evidence>
<organism evidence="6 7">
    <name type="scientific">Lentinus tigrinus ALCF2SS1-6</name>
    <dbReference type="NCBI Taxonomy" id="1328759"/>
    <lineage>
        <taxon>Eukaryota</taxon>
        <taxon>Fungi</taxon>
        <taxon>Dikarya</taxon>
        <taxon>Basidiomycota</taxon>
        <taxon>Agaricomycotina</taxon>
        <taxon>Agaricomycetes</taxon>
        <taxon>Polyporales</taxon>
        <taxon>Polyporaceae</taxon>
        <taxon>Lentinus</taxon>
    </lineage>
</organism>
<evidence type="ECO:0000256" key="1">
    <source>
        <dbReference type="ARBA" id="ARBA00004370"/>
    </source>
</evidence>
<dbReference type="PANTHER" id="PTHR12911">
    <property type="entry name" value="SAD1/UNC-84-LIKE PROTEIN-RELATED"/>
    <property type="match status" value="1"/>
</dbReference>
<dbReference type="PROSITE" id="PS51469">
    <property type="entry name" value="SUN"/>
    <property type="match status" value="1"/>
</dbReference>
<dbReference type="GO" id="GO:0034993">
    <property type="term" value="C:meiotic nuclear membrane microtubule tethering complex"/>
    <property type="evidence" value="ECO:0007669"/>
    <property type="project" value="TreeGrafter"/>
</dbReference>
<evidence type="ECO:0000256" key="4">
    <source>
        <dbReference type="ARBA" id="ARBA00023136"/>
    </source>
</evidence>
<dbReference type="PANTHER" id="PTHR12911:SF8">
    <property type="entry name" value="KLAROID PROTEIN-RELATED"/>
    <property type="match status" value="1"/>
</dbReference>
<evidence type="ECO:0000313" key="7">
    <source>
        <dbReference type="Proteomes" id="UP000313359"/>
    </source>
</evidence>
<dbReference type="InterPro" id="IPR012919">
    <property type="entry name" value="SUN_dom"/>
</dbReference>